<dbReference type="Gene3D" id="1.20.1250.20">
    <property type="entry name" value="MFS general substrate transporter like domains"/>
    <property type="match status" value="2"/>
</dbReference>
<dbReference type="Proteomes" id="UP001221757">
    <property type="component" value="Unassembled WGS sequence"/>
</dbReference>
<evidence type="ECO:0000256" key="2">
    <source>
        <dbReference type="ARBA" id="ARBA00022448"/>
    </source>
</evidence>
<evidence type="ECO:0000313" key="7">
    <source>
        <dbReference type="EMBL" id="KAJ7671747.1"/>
    </source>
</evidence>
<dbReference type="SUPFAM" id="SSF103473">
    <property type="entry name" value="MFS general substrate transporter"/>
    <property type="match status" value="1"/>
</dbReference>
<gene>
    <name evidence="7" type="ORF">B0H17DRAFT_1162099</name>
</gene>
<name>A0AAD7D3A1_MYCRO</name>
<dbReference type="PANTHER" id="PTHR48020">
    <property type="entry name" value="PROTON MYO-INOSITOL COTRANSPORTER"/>
    <property type="match status" value="1"/>
</dbReference>
<keyword evidence="2" id="KW-0813">Transport</keyword>
<dbReference type="PANTHER" id="PTHR48020:SF4">
    <property type="entry name" value="SYMPORT, PUTATIVE (AFU_ORTHOLOGUE AFUA_3G11790)-RELATED"/>
    <property type="match status" value="1"/>
</dbReference>
<evidence type="ECO:0000256" key="3">
    <source>
        <dbReference type="ARBA" id="ARBA00022692"/>
    </source>
</evidence>
<evidence type="ECO:0000256" key="6">
    <source>
        <dbReference type="SAM" id="Phobius"/>
    </source>
</evidence>
<keyword evidence="4 6" id="KW-1133">Transmembrane helix</keyword>
<dbReference type="GO" id="GO:0022857">
    <property type="term" value="F:transmembrane transporter activity"/>
    <property type="evidence" value="ECO:0007669"/>
    <property type="project" value="InterPro"/>
</dbReference>
<sequence length="408" mass="45834">MDGDRAFERALIKNPLKRIPKDKLLVRSSLVNDFCQNNGFSDRVPLFQKAALVAQDPTGYDFIEELGEKDRHHLRREINSAPPLALYYAIFITFLGSAIQYDNTGANGANLSFTVEFGIAHNTWLVGAINSACVFPVLGQGFTHNWWELLICRMLLEIGIKITTIPIFSFETAPASIRGGLVMSFQVWVAFGIFIGFCSNLVFYRIGPLAWRFRLAAAFAPAVPLLLLVWSKLYVKSFNSFCRLRNSELQAARDLEDLAFGQSTFFGRIRDLFVVPRLQRATLGSWVAGYSVKTALLISLGFGAVNFTFLALDNAVRLPLIATFVFVFTAFYSHGIGPVPNVYAAECFPLSHRETGVAWTFCFYGGLNLLAFIMIFFLLPETKQRTLEELDFIFAIPTKWHASYQAFT</sequence>
<feature type="transmembrane region" description="Helical" evidence="6">
    <location>
        <begin position="81"/>
        <end position="99"/>
    </location>
</feature>
<evidence type="ECO:0008006" key="9">
    <source>
        <dbReference type="Google" id="ProtNLM"/>
    </source>
</evidence>
<dbReference type="AlphaFoldDB" id="A0AAD7D3A1"/>
<dbReference type="Pfam" id="PF00083">
    <property type="entry name" value="Sugar_tr"/>
    <property type="match status" value="2"/>
</dbReference>
<feature type="transmembrane region" description="Helical" evidence="6">
    <location>
        <begin position="119"/>
        <end position="138"/>
    </location>
</feature>
<evidence type="ECO:0000256" key="4">
    <source>
        <dbReference type="ARBA" id="ARBA00022989"/>
    </source>
</evidence>
<feature type="transmembrane region" description="Helical" evidence="6">
    <location>
        <begin position="357"/>
        <end position="379"/>
    </location>
</feature>
<keyword evidence="8" id="KW-1185">Reference proteome</keyword>
<keyword evidence="5 6" id="KW-0472">Membrane</keyword>
<feature type="transmembrane region" description="Helical" evidence="6">
    <location>
        <begin position="150"/>
        <end position="169"/>
    </location>
</feature>
<dbReference type="InterPro" id="IPR005828">
    <property type="entry name" value="MFS_sugar_transport-like"/>
</dbReference>
<dbReference type="EMBL" id="JARKIE010000173">
    <property type="protein sequence ID" value="KAJ7671747.1"/>
    <property type="molecule type" value="Genomic_DNA"/>
</dbReference>
<protein>
    <recommendedName>
        <fullName evidence="9">Major facilitator superfamily (MFS) profile domain-containing protein</fullName>
    </recommendedName>
</protein>
<comment type="caution">
    <text evidence="7">The sequence shown here is derived from an EMBL/GenBank/DDBJ whole genome shotgun (WGS) entry which is preliminary data.</text>
</comment>
<accession>A0AAD7D3A1</accession>
<dbReference type="InterPro" id="IPR050814">
    <property type="entry name" value="Myo-inositol_Transporter"/>
</dbReference>
<keyword evidence="3 6" id="KW-0812">Transmembrane</keyword>
<evidence type="ECO:0000313" key="8">
    <source>
        <dbReference type="Proteomes" id="UP001221757"/>
    </source>
</evidence>
<evidence type="ECO:0000256" key="1">
    <source>
        <dbReference type="ARBA" id="ARBA00004370"/>
    </source>
</evidence>
<feature type="transmembrane region" description="Helical" evidence="6">
    <location>
        <begin position="181"/>
        <end position="203"/>
    </location>
</feature>
<dbReference type="InterPro" id="IPR036259">
    <property type="entry name" value="MFS_trans_sf"/>
</dbReference>
<comment type="subcellular location">
    <subcellularLocation>
        <location evidence="1">Membrane</location>
    </subcellularLocation>
</comment>
<feature type="transmembrane region" description="Helical" evidence="6">
    <location>
        <begin position="215"/>
        <end position="235"/>
    </location>
</feature>
<organism evidence="7 8">
    <name type="scientific">Mycena rosella</name>
    <name type="common">Pink bonnet</name>
    <name type="synonym">Agaricus rosellus</name>
    <dbReference type="NCBI Taxonomy" id="1033263"/>
    <lineage>
        <taxon>Eukaryota</taxon>
        <taxon>Fungi</taxon>
        <taxon>Dikarya</taxon>
        <taxon>Basidiomycota</taxon>
        <taxon>Agaricomycotina</taxon>
        <taxon>Agaricomycetes</taxon>
        <taxon>Agaricomycetidae</taxon>
        <taxon>Agaricales</taxon>
        <taxon>Marasmiineae</taxon>
        <taxon>Mycenaceae</taxon>
        <taxon>Mycena</taxon>
    </lineage>
</organism>
<evidence type="ECO:0000256" key="5">
    <source>
        <dbReference type="ARBA" id="ARBA00023136"/>
    </source>
</evidence>
<feature type="transmembrane region" description="Helical" evidence="6">
    <location>
        <begin position="290"/>
        <end position="311"/>
    </location>
</feature>
<dbReference type="GO" id="GO:0016020">
    <property type="term" value="C:membrane"/>
    <property type="evidence" value="ECO:0007669"/>
    <property type="project" value="UniProtKB-SubCell"/>
</dbReference>
<reference evidence="7" key="1">
    <citation type="submission" date="2023-03" db="EMBL/GenBank/DDBJ databases">
        <title>Massive genome expansion in bonnet fungi (Mycena s.s.) driven by repeated elements and novel gene families across ecological guilds.</title>
        <authorList>
            <consortium name="Lawrence Berkeley National Laboratory"/>
            <person name="Harder C.B."/>
            <person name="Miyauchi S."/>
            <person name="Viragh M."/>
            <person name="Kuo A."/>
            <person name="Thoen E."/>
            <person name="Andreopoulos B."/>
            <person name="Lu D."/>
            <person name="Skrede I."/>
            <person name="Drula E."/>
            <person name="Henrissat B."/>
            <person name="Morin E."/>
            <person name="Kohler A."/>
            <person name="Barry K."/>
            <person name="LaButti K."/>
            <person name="Morin E."/>
            <person name="Salamov A."/>
            <person name="Lipzen A."/>
            <person name="Mereny Z."/>
            <person name="Hegedus B."/>
            <person name="Baldrian P."/>
            <person name="Stursova M."/>
            <person name="Weitz H."/>
            <person name="Taylor A."/>
            <person name="Grigoriev I.V."/>
            <person name="Nagy L.G."/>
            <person name="Martin F."/>
            <person name="Kauserud H."/>
        </authorList>
    </citation>
    <scope>NUCLEOTIDE SEQUENCE</scope>
    <source>
        <strain evidence="7">CBHHK067</strain>
    </source>
</reference>
<proteinExistence type="predicted"/>
<feature type="transmembrane region" description="Helical" evidence="6">
    <location>
        <begin position="318"/>
        <end position="337"/>
    </location>
</feature>